<protein>
    <submittedName>
        <fullName evidence="1">Uncharacterized protein</fullName>
    </submittedName>
</protein>
<name>A0ABV6CKX6_9RHOB</name>
<comment type="caution">
    <text evidence="1">The sequence shown here is derived from an EMBL/GenBank/DDBJ whole genome shotgun (WGS) entry which is preliminary data.</text>
</comment>
<dbReference type="RefSeq" id="WP_378926893.1">
    <property type="nucleotide sequence ID" value="NZ_JBHLWQ010000129.1"/>
</dbReference>
<dbReference type="Proteomes" id="UP001589795">
    <property type="component" value="Unassembled WGS sequence"/>
</dbReference>
<dbReference type="EMBL" id="JBHLWQ010000129">
    <property type="protein sequence ID" value="MFC0201402.1"/>
    <property type="molecule type" value="Genomic_DNA"/>
</dbReference>
<reference evidence="1 2" key="1">
    <citation type="submission" date="2024-09" db="EMBL/GenBank/DDBJ databases">
        <authorList>
            <person name="Sun Q."/>
            <person name="Mori K."/>
        </authorList>
    </citation>
    <scope>NUCLEOTIDE SEQUENCE [LARGE SCALE GENOMIC DNA]</scope>
    <source>
        <strain evidence="1 2">CCM 7904</strain>
    </source>
</reference>
<evidence type="ECO:0000313" key="2">
    <source>
        <dbReference type="Proteomes" id="UP001589795"/>
    </source>
</evidence>
<keyword evidence="2" id="KW-1185">Reference proteome</keyword>
<proteinExistence type="predicted"/>
<organism evidence="1 2">
    <name type="scientific">Paracoccus rhizosphaerae</name>
    <dbReference type="NCBI Taxonomy" id="1133347"/>
    <lineage>
        <taxon>Bacteria</taxon>
        <taxon>Pseudomonadati</taxon>
        <taxon>Pseudomonadota</taxon>
        <taxon>Alphaproteobacteria</taxon>
        <taxon>Rhodobacterales</taxon>
        <taxon>Paracoccaceae</taxon>
        <taxon>Paracoccus</taxon>
    </lineage>
</organism>
<gene>
    <name evidence="1" type="ORF">ACFFIZ_14065</name>
</gene>
<evidence type="ECO:0000313" key="1">
    <source>
        <dbReference type="EMBL" id="MFC0201402.1"/>
    </source>
</evidence>
<sequence length="90" mass="10063">MDAYGADRIHHRVIEAPLNGRDLGGQFGRVSPRPLRHALDHLRVNAADLHRALLAAIYMSCERMPYKAVTVPSRLLSGDTANCRLVDMRD</sequence>
<accession>A0ABV6CKX6</accession>